<accession>A0A7X3MQ43</accession>
<dbReference type="EMBL" id="WURB01000003">
    <property type="protein sequence ID" value="MXQ11100.1"/>
    <property type="molecule type" value="Genomic_DNA"/>
</dbReference>
<reference evidence="2 3" key="1">
    <citation type="submission" date="2019-12" db="EMBL/GenBank/DDBJ databases">
        <authorList>
            <person name="Yuan C.-G."/>
        </authorList>
    </citation>
    <scope>NUCLEOTIDE SEQUENCE [LARGE SCALE GENOMIC DNA]</scope>
    <source>
        <strain evidence="2 3">KCTC 23863</strain>
    </source>
</reference>
<organism evidence="2 3">
    <name type="scientific">Microvirga makkahensis</name>
    <dbReference type="NCBI Taxonomy" id="1128670"/>
    <lineage>
        <taxon>Bacteria</taxon>
        <taxon>Pseudomonadati</taxon>
        <taxon>Pseudomonadota</taxon>
        <taxon>Alphaproteobacteria</taxon>
        <taxon>Hyphomicrobiales</taxon>
        <taxon>Methylobacteriaceae</taxon>
        <taxon>Microvirga</taxon>
    </lineage>
</organism>
<dbReference type="Pfam" id="PF09361">
    <property type="entry name" value="Phasin_2"/>
    <property type="match status" value="1"/>
</dbReference>
<sequence length="111" mass="11807">MLQPFANLQKLGQENMEAALKAAGAFSSNAQAIVNETAEFARKSFEHNSDALEKLAGAQSLEKAVEVQSAYVKGAYESFIGQSGKLGALYTALATDTFKPFEGLLSKAMKA</sequence>
<comment type="caution">
    <text evidence="2">The sequence shown here is derived from an EMBL/GenBank/DDBJ whole genome shotgun (WGS) entry which is preliminary data.</text>
</comment>
<proteinExistence type="predicted"/>
<dbReference type="OrthoDB" id="7678100at2"/>
<name>A0A7X3MQ43_9HYPH</name>
<dbReference type="AlphaFoldDB" id="A0A7X3MQ43"/>
<evidence type="ECO:0000313" key="2">
    <source>
        <dbReference type="EMBL" id="MXQ11100.1"/>
    </source>
</evidence>
<feature type="domain" description="Phasin" evidence="1">
    <location>
        <begin position="8"/>
        <end position="102"/>
    </location>
</feature>
<gene>
    <name evidence="2" type="ORF">GR328_06460</name>
</gene>
<dbReference type="InterPro" id="IPR018968">
    <property type="entry name" value="Phasin"/>
</dbReference>
<evidence type="ECO:0000313" key="3">
    <source>
        <dbReference type="Proteomes" id="UP000436483"/>
    </source>
</evidence>
<reference evidence="2 3" key="2">
    <citation type="submission" date="2020-01" db="EMBL/GenBank/DDBJ databases">
        <title>Microvirga sp. nov., an arsenate reduction bacterium isolated from Tibet hotspring sediments.</title>
        <authorList>
            <person name="Xian W.-D."/>
            <person name="Li W.-J."/>
        </authorList>
    </citation>
    <scope>NUCLEOTIDE SEQUENCE [LARGE SCALE GENOMIC DNA]</scope>
    <source>
        <strain evidence="2 3">KCTC 23863</strain>
    </source>
</reference>
<evidence type="ECO:0000259" key="1">
    <source>
        <dbReference type="Pfam" id="PF09361"/>
    </source>
</evidence>
<dbReference type="RefSeq" id="WP_160883691.1">
    <property type="nucleotide sequence ID" value="NZ_WURB01000003.1"/>
</dbReference>
<protein>
    <submittedName>
        <fullName evidence="2">Phasin family protein</fullName>
    </submittedName>
</protein>
<keyword evidence="3" id="KW-1185">Reference proteome</keyword>
<dbReference type="Proteomes" id="UP000436483">
    <property type="component" value="Unassembled WGS sequence"/>
</dbReference>